<feature type="region of interest" description="Disordered" evidence="1">
    <location>
        <begin position="18"/>
        <end position="40"/>
    </location>
</feature>
<dbReference type="AlphaFoldDB" id="A0AAU7C7D5"/>
<dbReference type="RefSeq" id="WP_406693707.1">
    <property type="nucleotide sequence ID" value="NZ_CP155447.1"/>
</dbReference>
<sequence length="59" mass="6360">MQRRVFLDLTGIPPTAAEQATFLSNDSPDAYEGDGRSSSRRDALCRALGTPLDGHLAIQ</sequence>
<evidence type="ECO:0000313" key="2">
    <source>
        <dbReference type="EMBL" id="XBH01023.1"/>
    </source>
</evidence>
<organism evidence="2">
    <name type="scientific">Singulisphaera sp. Ch08</name>
    <dbReference type="NCBI Taxonomy" id="3120278"/>
    <lineage>
        <taxon>Bacteria</taxon>
        <taxon>Pseudomonadati</taxon>
        <taxon>Planctomycetota</taxon>
        <taxon>Planctomycetia</taxon>
        <taxon>Isosphaerales</taxon>
        <taxon>Isosphaeraceae</taxon>
        <taxon>Singulisphaera</taxon>
    </lineage>
</organism>
<dbReference type="EMBL" id="CP155447">
    <property type="protein sequence ID" value="XBH01023.1"/>
    <property type="molecule type" value="Genomic_DNA"/>
</dbReference>
<name>A0AAU7C7D5_9BACT</name>
<reference evidence="2" key="1">
    <citation type="submission" date="2024-05" db="EMBL/GenBank/DDBJ databases">
        <title>Planctomycetes of the genus Singulisphaera possess chitinolytic capabilities.</title>
        <authorList>
            <person name="Ivanova A."/>
        </authorList>
    </citation>
    <scope>NUCLEOTIDE SEQUENCE</scope>
    <source>
        <strain evidence="2">Ch08T</strain>
    </source>
</reference>
<protein>
    <submittedName>
        <fullName evidence="2">Uncharacterized protein</fullName>
    </submittedName>
</protein>
<proteinExistence type="predicted"/>
<accession>A0AAU7C7D5</accession>
<evidence type="ECO:0000256" key="1">
    <source>
        <dbReference type="SAM" id="MobiDB-lite"/>
    </source>
</evidence>
<gene>
    <name evidence="2" type="ORF">V5E97_21990</name>
</gene>